<organism evidence="1 2">
    <name type="scientific">Pseudoalteromonas peptidolytica F12-50-A1</name>
    <dbReference type="NCBI Taxonomy" id="1315280"/>
    <lineage>
        <taxon>Bacteria</taxon>
        <taxon>Pseudomonadati</taxon>
        <taxon>Pseudomonadota</taxon>
        <taxon>Gammaproteobacteria</taxon>
        <taxon>Alteromonadales</taxon>
        <taxon>Pseudoalteromonadaceae</taxon>
        <taxon>Pseudoalteromonas</taxon>
    </lineage>
</organism>
<evidence type="ECO:0000313" key="2">
    <source>
        <dbReference type="Proteomes" id="UP000660708"/>
    </source>
</evidence>
<keyword evidence="2" id="KW-1185">Reference proteome</keyword>
<accession>A0A8I0MXK6</accession>
<dbReference type="Proteomes" id="UP000660708">
    <property type="component" value="Unassembled WGS sequence"/>
</dbReference>
<dbReference type="RefSeq" id="WP_125251969.1">
    <property type="nucleotide sequence ID" value="NZ_AQHF01000028.1"/>
</dbReference>
<gene>
    <name evidence="1" type="ORF">PPEP_a4191</name>
</gene>
<comment type="caution">
    <text evidence="1">The sequence shown here is derived from an EMBL/GenBank/DDBJ whole genome shotgun (WGS) entry which is preliminary data.</text>
</comment>
<protein>
    <submittedName>
        <fullName evidence="1">Uncharacterized protein</fullName>
    </submittedName>
</protein>
<dbReference type="EMBL" id="AQHF01000028">
    <property type="protein sequence ID" value="MBE0347829.1"/>
    <property type="molecule type" value="Genomic_DNA"/>
</dbReference>
<name>A0A8I0MXK6_9GAMM</name>
<proteinExistence type="predicted"/>
<sequence length="100" mass="11777">MSTLFSFYRVNVVALKTREDALYVLHDALSELKAAMLSEQGVPIKELTQAITFLRRFYERIERLILDEGHLDYRKLQQKQQQSVLLLNAIQINKTVLRRK</sequence>
<reference evidence="1 2" key="1">
    <citation type="submission" date="2015-06" db="EMBL/GenBank/DDBJ databases">
        <title>Genome sequence of Pseudoalteromonas peptidolytica.</title>
        <authorList>
            <person name="Xie B.-B."/>
            <person name="Rong J.-C."/>
            <person name="Qin Q.-L."/>
            <person name="Zhang Y.-Z."/>
        </authorList>
    </citation>
    <scope>NUCLEOTIDE SEQUENCE [LARGE SCALE GENOMIC DNA]</scope>
    <source>
        <strain evidence="1 2">F12-50-A1</strain>
    </source>
</reference>
<dbReference type="AlphaFoldDB" id="A0A8I0MXK6"/>
<evidence type="ECO:0000313" key="1">
    <source>
        <dbReference type="EMBL" id="MBE0347829.1"/>
    </source>
</evidence>